<accession>A0A4S8MW24</accession>
<evidence type="ECO:0000256" key="2">
    <source>
        <dbReference type="ARBA" id="ARBA00022803"/>
    </source>
</evidence>
<keyword evidence="1" id="KW-0677">Repeat</keyword>
<gene>
    <name evidence="3" type="ORF">K435DRAFT_959934</name>
</gene>
<dbReference type="InterPro" id="IPR027417">
    <property type="entry name" value="P-loop_NTPase"/>
</dbReference>
<dbReference type="OrthoDB" id="3254135at2759"/>
<keyword evidence="4" id="KW-1185">Reference proteome</keyword>
<evidence type="ECO:0000256" key="1">
    <source>
        <dbReference type="ARBA" id="ARBA00022737"/>
    </source>
</evidence>
<dbReference type="InterPro" id="IPR059179">
    <property type="entry name" value="MLKL-like_MCAfunc"/>
</dbReference>
<keyword evidence="2" id="KW-0802">TPR repeat</keyword>
<feature type="non-terminal residue" evidence="3">
    <location>
        <position position="839"/>
    </location>
</feature>
<dbReference type="Proteomes" id="UP000297245">
    <property type="component" value="Unassembled WGS sequence"/>
</dbReference>
<reference evidence="3 4" key="1">
    <citation type="journal article" date="2019" name="Nat. Ecol. Evol.">
        <title>Megaphylogeny resolves global patterns of mushroom evolution.</title>
        <authorList>
            <person name="Varga T."/>
            <person name="Krizsan K."/>
            <person name="Foldi C."/>
            <person name="Dima B."/>
            <person name="Sanchez-Garcia M."/>
            <person name="Sanchez-Ramirez S."/>
            <person name="Szollosi G.J."/>
            <person name="Szarkandi J.G."/>
            <person name="Papp V."/>
            <person name="Albert L."/>
            <person name="Andreopoulos W."/>
            <person name="Angelini C."/>
            <person name="Antonin V."/>
            <person name="Barry K.W."/>
            <person name="Bougher N.L."/>
            <person name="Buchanan P."/>
            <person name="Buyck B."/>
            <person name="Bense V."/>
            <person name="Catcheside P."/>
            <person name="Chovatia M."/>
            <person name="Cooper J."/>
            <person name="Damon W."/>
            <person name="Desjardin D."/>
            <person name="Finy P."/>
            <person name="Geml J."/>
            <person name="Haridas S."/>
            <person name="Hughes K."/>
            <person name="Justo A."/>
            <person name="Karasinski D."/>
            <person name="Kautmanova I."/>
            <person name="Kiss B."/>
            <person name="Kocsube S."/>
            <person name="Kotiranta H."/>
            <person name="LaButti K.M."/>
            <person name="Lechner B.E."/>
            <person name="Liimatainen K."/>
            <person name="Lipzen A."/>
            <person name="Lukacs Z."/>
            <person name="Mihaltcheva S."/>
            <person name="Morgado L.N."/>
            <person name="Niskanen T."/>
            <person name="Noordeloos M.E."/>
            <person name="Ohm R.A."/>
            <person name="Ortiz-Santana B."/>
            <person name="Ovrebo C."/>
            <person name="Racz N."/>
            <person name="Riley R."/>
            <person name="Savchenko A."/>
            <person name="Shiryaev A."/>
            <person name="Soop K."/>
            <person name="Spirin V."/>
            <person name="Szebenyi C."/>
            <person name="Tomsovsky M."/>
            <person name="Tulloss R.E."/>
            <person name="Uehling J."/>
            <person name="Grigoriev I.V."/>
            <person name="Vagvolgyi C."/>
            <person name="Papp T."/>
            <person name="Martin F.M."/>
            <person name="Miettinen O."/>
            <person name="Hibbett D.S."/>
            <person name="Nagy L.G."/>
        </authorList>
    </citation>
    <scope>NUCLEOTIDE SEQUENCE [LARGE SCALE GENOMIC DNA]</scope>
    <source>
        <strain evidence="3 4">CBS 962.96</strain>
    </source>
</reference>
<proteinExistence type="predicted"/>
<sequence length="839" mass="95799">MKKNKDSCFKIAEYTFCLVEGLKSTLEGKQDEVDSTLLKDIQMFEVELNSVRDRLIKIANRIMGKRFVHALADKETIADCEKQIKNCLDQFNLYSNIHIRQGNMLLLQGQNDLREVLTKVQADSHNQLEVTYDKLEKATPVVPRNLSGREKLIKQAVEHIMRHAQTFLAILGPGGIGKTALALVGILQCLKIQVQKGEGQMETLSNYLQTNTNHTLLILDNLETPWYSKEGRTGVRRVLEKLAMFEHLSIVVTMRGTDGPADLEWFKLGAETGIPTLSVDAAREMFLSITGHKPDLLQNPDKIDELLKKMDFVPLAVKLIAQHAKAIPIQSLLQMWTEEKTAVLREGRVDDHDRLTSVEHSIQLSVKLLEKDTLELLKIISFLPNGIPLWIYNLTNMLPNFKNISTSLRNLLESTLVFNKGEDIKTLAPIREYIQKEYQVQSKDLMSLENFYISWLKTLSGNAQAMQEQVQPHIMNMTKILNTQMEKSIKKEHIEAVKNLSKIQKFNPFVIELIEPILKYLPVRGASELFIEFQFLKIDMLMWMGKWEGAESIVHNIMINNKSIDQEISAGCLQILGKLYGKQSKFREAIEVLLQAQRQFEAIGKPLGVAQCLFLIGDIYHLHSKYKPAIELLTKAQREFEKIGHSEGLAQCLQKIGHVFGLQSKCSEAIKMLFEAKEQFDKIGSTLEATFCTELIGGIYYRQLGKYNEATEMILKAERQYKEIEYPLGVAHCLRSIGHMHYIQGKESEAVKTLLEAHGQFEKLGTQWHVAWSLQLIWYIYGMQGRYDEATKMLTKVQRYFEKIGYSLGIAHGLLFLGEIYGRQGRHSEGIETLLMAQK</sequence>
<dbReference type="SMART" id="SM00028">
    <property type="entry name" value="TPR"/>
    <property type="match status" value="6"/>
</dbReference>
<organism evidence="3 4">
    <name type="scientific">Dendrothele bispora (strain CBS 962.96)</name>
    <dbReference type="NCBI Taxonomy" id="1314807"/>
    <lineage>
        <taxon>Eukaryota</taxon>
        <taxon>Fungi</taxon>
        <taxon>Dikarya</taxon>
        <taxon>Basidiomycota</taxon>
        <taxon>Agaricomycotina</taxon>
        <taxon>Agaricomycetes</taxon>
        <taxon>Agaricomycetidae</taxon>
        <taxon>Agaricales</taxon>
        <taxon>Agaricales incertae sedis</taxon>
        <taxon>Dendrothele</taxon>
    </lineage>
</organism>
<dbReference type="InterPro" id="IPR036537">
    <property type="entry name" value="Adaptor_Cbl_N_dom_sf"/>
</dbReference>
<dbReference type="Gene3D" id="3.40.50.300">
    <property type="entry name" value="P-loop containing nucleotide triphosphate hydrolases"/>
    <property type="match status" value="1"/>
</dbReference>
<dbReference type="PANTHER" id="PTHR45641:SF19">
    <property type="entry name" value="NEPHROCYSTIN-3"/>
    <property type="match status" value="1"/>
</dbReference>
<dbReference type="SUPFAM" id="SSF52540">
    <property type="entry name" value="P-loop containing nucleoside triphosphate hydrolases"/>
    <property type="match status" value="1"/>
</dbReference>
<dbReference type="CDD" id="cd21037">
    <property type="entry name" value="MLKL_NTD"/>
    <property type="match status" value="1"/>
</dbReference>
<protein>
    <submittedName>
        <fullName evidence="3">TPR-like protein</fullName>
    </submittedName>
</protein>
<dbReference type="InterPro" id="IPR019734">
    <property type="entry name" value="TPR_rpt"/>
</dbReference>
<dbReference type="InterPro" id="IPR011990">
    <property type="entry name" value="TPR-like_helical_dom_sf"/>
</dbReference>
<dbReference type="PANTHER" id="PTHR45641">
    <property type="entry name" value="TETRATRICOPEPTIDE REPEAT PROTEIN (AFU_ORTHOLOGUE AFUA_6G03870)"/>
    <property type="match status" value="1"/>
</dbReference>
<dbReference type="GO" id="GO:0007166">
    <property type="term" value="P:cell surface receptor signaling pathway"/>
    <property type="evidence" value="ECO:0007669"/>
    <property type="project" value="InterPro"/>
</dbReference>
<dbReference type="AlphaFoldDB" id="A0A4S8MW24"/>
<evidence type="ECO:0000313" key="4">
    <source>
        <dbReference type="Proteomes" id="UP000297245"/>
    </source>
</evidence>
<dbReference type="Gene3D" id="1.20.930.20">
    <property type="entry name" value="Adaptor protein Cbl, N-terminal domain"/>
    <property type="match status" value="1"/>
</dbReference>
<dbReference type="EMBL" id="ML179038">
    <property type="protein sequence ID" value="THV07355.1"/>
    <property type="molecule type" value="Genomic_DNA"/>
</dbReference>
<evidence type="ECO:0000313" key="3">
    <source>
        <dbReference type="EMBL" id="THV07355.1"/>
    </source>
</evidence>
<dbReference type="SUPFAM" id="SSF48452">
    <property type="entry name" value="TPR-like"/>
    <property type="match status" value="2"/>
</dbReference>
<name>A0A4S8MW24_DENBC</name>
<dbReference type="Gene3D" id="1.25.40.10">
    <property type="entry name" value="Tetratricopeptide repeat domain"/>
    <property type="match status" value="1"/>
</dbReference>